<reference evidence="2 3" key="1">
    <citation type="submission" date="2019-04" db="EMBL/GenBank/DDBJ databases">
        <title>Friends and foes A comparative genomics studyof 23 Aspergillus species from section Flavi.</title>
        <authorList>
            <consortium name="DOE Joint Genome Institute"/>
            <person name="Kjaerbolling I."/>
            <person name="Vesth T."/>
            <person name="Frisvad J.C."/>
            <person name="Nybo J.L."/>
            <person name="Theobald S."/>
            <person name="Kildgaard S."/>
            <person name="Isbrandt T."/>
            <person name="Kuo A."/>
            <person name="Sato A."/>
            <person name="Lyhne E.K."/>
            <person name="Kogle M.E."/>
            <person name="Wiebenga A."/>
            <person name="Kun R.S."/>
            <person name="Lubbers R.J."/>
            <person name="Makela M.R."/>
            <person name="Barry K."/>
            <person name="Chovatia M."/>
            <person name="Clum A."/>
            <person name="Daum C."/>
            <person name="Haridas S."/>
            <person name="He G."/>
            <person name="LaButti K."/>
            <person name="Lipzen A."/>
            <person name="Mondo S."/>
            <person name="Riley R."/>
            <person name="Salamov A."/>
            <person name="Simmons B.A."/>
            <person name="Magnuson J.K."/>
            <person name="Henrissat B."/>
            <person name="Mortensen U.H."/>
            <person name="Larsen T.O."/>
            <person name="Devries R.P."/>
            <person name="Grigoriev I.V."/>
            <person name="Machida M."/>
            <person name="Baker S.E."/>
            <person name="Andersen M.R."/>
        </authorList>
    </citation>
    <scope>NUCLEOTIDE SEQUENCE [LARGE SCALE GENOMIC DNA]</scope>
    <source>
        <strain evidence="2 3">IBT 29228</strain>
    </source>
</reference>
<dbReference type="Pfam" id="PF11374">
    <property type="entry name" value="DUF3176"/>
    <property type="match status" value="1"/>
</dbReference>
<dbReference type="AlphaFoldDB" id="A0A5N7BHG0"/>
<dbReference type="PANTHER" id="PTHR35394:SF5">
    <property type="entry name" value="DUF3176 DOMAIN-CONTAINING PROTEIN"/>
    <property type="match status" value="1"/>
</dbReference>
<dbReference type="OrthoDB" id="5376804at2759"/>
<gene>
    <name evidence="2" type="ORF">BDV26DRAFT_289701</name>
</gene>
<feature type="transmembrane region" description="Helical" evidence="1">
    <location>
        <begin position="485"/>
        <end position="507"/>
    </location>
</feature>
<organism evidence="2 3">
    <name type="scientific">Aspergillus bertholletiae</name>
    <dbReference type="NCBI Taxonomy" id="1226010"/>
    <lineage>
        <taxon>Eukaryota</taxon>
        <taxon>Fungi</taxon>
        <taxon>Dikarya</taxon>
        <taxon>Ascomycota</taxon>
        <taxon>Pezizomycotina</taxon>
        <taxon>Eurotiomycetes</taxon>
        <taxon>Eurotiomycetidae</taxon>
        <taxon>Eurotiales</taxon>
        <taxon>Aspergillaceae</taxon>
        <taxon>Aspergillus</taxon>
        <taxon>Aspergillus subgen. Circumdati</taxon>
    </lineage>
</organism>
<proteinExistence type="predicted"/>
<keyword evidence="1" id="KW-1133">Transmembrane helix</keyword>
<protein>
    <submittedName>
        <fullName evidence="2">Uncharacterized protein</fullName>
    </submittedName>
</protein>
<feature type="transmembrane region" description="Helical" evidence="1">
    <location>
        <begin position="30"/>
        <end position="52"/>
    </location>
</feature>
<feature type="transmembrane region" description="Helical" evidence="1">
    <location>
        <begin position="72"/>
        <end position="92"/>
    </location>
</feature>
<keyword evidence="3" id="KW-1185">Reference proteome</keyword>
<dbReference type="EMBL" id="ML736173">
    <property type="protein sequence ID" value="KAE8381211.1"/>
    <property type="molecule type" value="Genomic_DNA"/>
</dbReference>
<keyword evidence="1" id="KW-0472">Membrane</keyword>
<accession>A0A5N7BHG0</accession>
<evidence type="ECO:0000256" key="1">
    <source>
        <dbReference type="SAM" id="Phobius"/>
    </source>
</evidence>
<evidence type="ECO:0000313" key="3">
    <source>
        <dbReference type="Proteomes" id="UP000326198"/>
    </source>
</evidence>
<dbReference type="InterPro" id="IPR021514">
    <property type="entry name" value="DUF3176"/>
</dbReference>
<sequence length="577" mass="62881">MDQKFSIVPSSEEKASYAGTKSTSSTFNKYWIWEIVLCIGSLAALLAVIVVLLEYDGQALPDWPYGITINSILSWITQLLTTCMIAVVAACLSQSKWIYFSKDERPLADMDMYDSASRGPLGCIAFLTPKRLGARNSATLGVVVTILSVGVGPFVQQMATVRNVSVASGVPASAPRTEGFSDITSDQGEPSQTMLAAIYGSLYAASDKSKSSSNRTLASATPDCPTGNCYIPPFQSLAVCSSCRDITHLLSRAEGIGQCLYQYEYNYTLPNGLYLRARDPPLNNSATIAAITSEDLPIQEDFGFNSFVNFTAIQIAHDDKLSNATAAQCSLYWCVNTYSVQVENNRAYETIHDTYYTKNALDTTYVRLPAAENQTTANYAVDSATTYSLGNWFDDKLTFNNSISQTICQTDGPLGVRSTEFLQPMLSSTIPDVFSALAAGMSATVRRANMTVLPLAGDDRWQFRSGVAQAQGTAKTMQTQVQVRWGWITLPALLFILTAAFLAMTAFESGAIRLRAWKMSTTPLLCSGLDRRIQEDLMASGDPQMAQRLAKGVRVTLANGQEIGDVWRLDTLQTAVH</sequence>
<keyword evidence="1" id="KW-0812">Transmembrane</keyword>
<evidence type="ECO:0000313" key="2">
    <source>
        <dbReference type="EMBL" id="KAE8381211.1"/>
    </source>
</evidence>
<dbReference type="Proteomes" id="UP000326198">
    <property type="component" value="Unassembled WGS sequence"/>
</dbReference>
<name>A0A5N7BHG0_9EURO</name>
<dbReference type="PANTHER" id="PTHR35394">
    <property type="entry name" value="DUF3176 DOMAIN-CONTAINING PROTEIN"/>
    <property type="match status" value="1"/>
</dbReference>